<keyword evidence="2" id="KW-1185">Reference proteome</keyword>
<comment type="caution">
    <text evidence="1">The sequence shown here is derived from an EMBL/GenBank/DDBJ whole genome shotgun (WGS) entry which is preliminary data.</text>
</comment>
<dbReference type="GeneID" id="94171693"/>
<dbReference type="OrthoDB" id="249624at2759"/>
<proteinExistence type="predicted"/>
<organism evidence="1 2">
    <name type="scientific">Leishmania enriettii</name>
    <dbReference type="NCBI Taxonomy" id="5663"/>
    <lineage>
        <taxon>Eukaryota</taxon>
        <taxon>Discoba</taxon>
        <taxon>Euglenozoa</taxon>
        <taxon>Kinetoplastea</taxon>
        <taxon>Metakinetoplastina</taxon>
        <taxon>Trypanosomatida</taxon>
        <taxon>Trypanosomatidae</taxon>
        <taxon>Leishmaniinae</taxon>
        <taxon>Leishmania</taxon>
    </lineage>
</organism>
<dbReference type="RefSeq" id="XP_067691554.1">
    <property type="nucleotide sequence ID" value="XM_067836183.1"/>
</dbReference>
<gene>
    <name evidence="1" type="ORF">CUR178_04475</name>
</gene>
<dbReference type="AlphaFoldDB" id="A0A836KLJ4"/>
<evidence type="ECO:0000313" key="1">
    <source>
        <dbReference type="EMBL" id="KAG5475025.1"/>
    </source>
</evidence>
<accession>A0A836KLJ4</accession>
<reference evidence="1 2" key="1">
    <citation type="submission" date="2021-02" db="EMBL/GenBank/DDBJ databases">
        <title>Leishmania (Mundinia) enrietti genome sequencing and assembly.</title>
        <authorList>
            <person name="Almutairi H."/>
            <person name="Gatherer D."/>
        </authorList>
    </citation>
    <scope>NUCLEOTIDE SEQUENCE [LARGE SCALE GENOMIC DNA]</scope>
    <source>
        <strain evidence="1">CUR178</strain>
    </source>
</reference>
<dbReference type="EMBL" id="JAFHKP010000028">
    <property type="protein sequence ID" value="KAG5475025.1"/>
    <property type="molecule type" value="Genomic_DNA"/>
</dbReference>
<dbReference type="Proteomes" id="UP000674179">
    <property type="component" value="Chromosome 28"/>
</dbReference>
<sequence length="87" mass="9241">MGAKLSDVAQAFVKSPAHLPGELPFRRAEQRGVCAYTAVPCHGGSDVIKLAKRSLALQDAVRDVPCLLLNGYCPLAPLCLRRLVVAG</sequence>
<evidence type="ECO:0000313" key="2">
    <source>
        <dbReference type="Proteomes" id="UP000674179"/>
    </source>
</evidence>
<protein>
    <submittedName>
        <fullName evidence="1">Uncharacterized protein</fullName>
    </submittedName>
</protein>
<name>A0A836KLJ4_LEIEN</name>
<dbReference type="KEGG" id="lenr:94171693"/>